<feature type="coiled-coil region" evidence="1">
    <location>
        <begin position="408"/>
        <end position="478"/>
    </location>
</feature>
<organism evidence="3 4">
    <name type="scientific">Lepidopterella palustris CBS 459.81</name>
    <dbReference type="NCBI Taxonomy" id="1314670"/>
    <lineage>
        <taxon>Eukaryota</taxon>
        <taxon>Fungi</taxon>
        <taxon>Dikarya</taxon>
        <taxon>Ascomycota</taxon>
        <taxon>Pezizomycotina</taxon>
        <taxon>Dothideomycetes</taxon>
        <taxon>Pleosporomycetidae</taxon>
        <taxon>Mytilinidiales</taxon>
        <taxon>Argynnaceae</taxon>
        <taxon>Lepidopterella</taxon>
    </lineage>
</organism>
<dbReference type="Proteomes" id="UP000250266">
    <property type="component" value="Unassembled WGS sequence"/>
</dbReference>
<evidence type="ECO:0000313" key="3">
    <source>
        <dbReference type="EMBL" id="OCK77237.1"/>
    </source>
</evidence>
<sequence>MPGKPHVLQIEPVPDFPASLKLDLDVKLHTDKRLDTDEKFDINNESVSEGCPSLLSTPAIIQLAQESSCGPKPDPAEKGKKAPWKKALSVPSTSKTDNRAATMPPIIEDTIRVAPLVEVRAMSQIPHSKNETMSSTKEPHGDPIPFPAAPADSVEYGGASKAVELVSDPKAASTKLNNEASEGTLDITNRTDTSAADEIDIANSILNGDSSHKESEEGRPVQHVEIKNGAHNGNEAQNGNGAHNSNGAQNGNESNTDSSETVSSEDGAGDSKKVYETQAAPQNHPIQNGPIENGHAENSPTPNGLVRNETPQNESVWNSQRSNKHGDIRTVDDKGDAAIQNSAPAKIVNGDISKSPFSNGLTTTNPTATPSTNHKRPNLDTTPALGPMPSPYPVPKRLKQFPATPLQSDLLSNQLQAARKKLEEQRVKRAAAQKKSQAAEARLVEARRRELERVQREIEEEIELEREAEGEAERWEAELEEFGEFGEFEDGGDGERKT</sequence>
<evidence type="ECO:0000313" key="4">
    <source>
        <dbReference type="Proteomes" id="UP000250266"/>
    </source>
</evidence>
<feature type="compositionally biased region" description="Polar residues" evidence="2">
    <location>
        <begin position="174"/>
        <end position="194"/>
    </location>
</feature>
<keyword evidence="4" id="KW-1185">Reference proteome</keyword>
<gene>
    <name evidence="3" type="ORF">K432DRAFT_428153</name>
</gene>
<feature type="compositionally biased region" description="Polar residues" evidence="2">
    <location>
        <begin position="125"/>
        <end position="136"/>
    </location>
</feature>
<protein>
    <submittedName>
        <fullName evidence="3">Uncharacterized protein</fullName>
    </submittedName>
</protein>
<keyword evidence="1" id="KW-0175">Coiled coil</keyword>
<feature type="compositionally biased region" description="Low complexity" evidence="2">
    <location>
        <begin position="362"/>
        <end position="372"/>
    </location>
</feature>
<proteinExistence type="predicted"/>
<feature type="region of interest" description="Disordered" evidence="2">
    <location>
        <begin position="65"/>
        <end position="106"/>
    </location>
</feature>
<name>A0A8E2JCD7_9PEZI</name>
<feature type="region of interest" description="Disordered" evidence="2">
    <location>
        <begin position="124"/>
        <end position="155"/>
    </location>
</feature>
<evidence type="ECO:0000256" key="1">
    <source>
        <dbReference type="SAM" id="Coils"/>
    </source>
</evidence>
<feature type="region of interest" description="Disordered" evidence="2">
    <location>
        <begin position="168"/>
        <end position="399"/>
    </location>
</feature>
<feature type="compositionally biased region" description="Basic and acidic residues" evidence="2">
    <location>
        <begin position="324"/>
        <end position="336"/>
    </location>
</feature>
<feature type="compositionally biased region" description="Polar residues" evidence="2">
    <location>
        <begin position="309"/>
        <end position="321"/>
    </location>
</feature>
<feature type="compositionally biased region" description="Polar residues" evidence="2">
    <location>
        <begin position="234"/>
        <end position="264"/>
    </location>
</feature>
<reference evidence="3 4" key="1">
    <citation type="journal article" date="2016" name="Nat. Commun.">
        <title>Ectomycorrhizal ecology is imprinted in the genome of the dominant symbiotic fungus Cenococcum geophilum.</title>
        <authorList>
            <consortium name="DOE Joint Genome Institute"/>
            <person name="Peter M."/>
            <person name="Kohler A."/>
            <person name="Ohm R.A."/>
            <person name="Kuo A."/>
            <person name="Krutzmann J."/>
            <person name="Morin E."/>
            <person name="Arend M."/>
            <person name="Barry K.W."/>
            <person name="Binder M."/>
            <person name="Choi C."/>
            <person name="Clum A."/>
            <person name="Copeland A."/>
            <person name="Grisel N."/>
            <person name="Haridas S."/>
            <person name="Kipfer T."/>
            <person name="LaButti K."/>
            <person name="Lindquist E."/>
            <person name="Lipzen A."/>
            <person name="Maire R."/>
            <person name="Meier B."/>
            <person name="Mihaltcheva S."/>
            <person name="Molinier V."/>
            <person name="Murat C."/>
            <person name="Poggeler S."/>
            <person name="Quandt C.A."/>
            <person name="Sperisen C."/>
            <person name="Tritt A."/>
            <person name="Tisserant E."/>
            <person name="Crous P.W."/>
            <person name="Henrissat B."/>
            <person name="Nehls U."/>
            <person name="Egli S."/>
            <person name="Spatafora J.W."/>
            <person name="Grigoriev I.V."/>
            <person name="Martin F.M."/>
        </authorList>
    </citation>
    <scope>NUCLEOTIDE SEQUENCE [LARGE SCALE GENOMIC DNA]</scope>
    <source>
        <strain evidence="3 4">CBS 459.81</strain>
    </source>
</reference>
<evidence type="ECO:0000256" key="2">
    <source>
        <dbReference type="SAM" id="MobiDB-lite"/>
    </source>
</evidence>
<dbReference type="EMBL" id="KV745143">
    <property type="protein sequence ID" value="OCK77237.1"/>
    <property type="molecule type" value="Genomic_DNA"/>
</dbReference>
<feature type="compositionally biased region" description="Basic and acidic residues" evidence="2">
    <location>
        <begin position="210"/>
        <end position="228"/>
    </location>
</feature>
<accession>A0A8E2JCD7</accession>
<dbReference type="AlphaFoldDB" id="A0A8E2JCD7"/>